<dbReference type="InterPro" id="IPR002737">
    <property type="entry name" value="MEMO1_fam"/>
</dbReference>
<dbReference type="PANTHER" id="PTHR13016">
    <property type="entry name" value="AMMECR1 HOMOLOG"/>
    <property type="match status" value="1"/>
</dbReference>
<sequence>AKLRELADQAAGQIMECDFDGFADHLTQTRDTICGRGPIQLLLRILSMQGGAKGVRAAFDTSGHMTGDWTNSVTYQSIVLVRRPDKLDKPQRAELLRIARQTAAAHLNGKRPAAVDADKLPAALRADGACFVTLKNHGRLRGCIGNMRATGPLYKAVIRNAVEACRDPRFVPNPVTVKELEQINVEISHLTPMERIANTDEIIVGRHGLLIVSGSRRGVLLPQVAYEYGWTRGEFLSQVCRKANLPLDAWKRSGVEIYSFEAE</sequence>
<reference evidence="2" key="1">
    <citation type="journal article" date="2014" name="Front. Microbiol.">
        <title>High frequency of phylogenetically diverse reductive dehalogenase-homologous genes in deep subseafloor sedimentary metagenomes.</title>
        <authorList>
            <person name="Kawai M."/>
            <person name="Futagami T."/>
            <person name="Toyoda A."/>
            <person name="Takaki Y."/>
            <person name="Nishi S."/>
            <person name="Hori S."/>
            <person name="Arai W."/>
            <person name="Tsubouchi T."/>
            <person name="Morono Y."/>
            <person name="Uchiyama I."/>
            <person name="Ito T."/>
            <person name="Fujiyama A."/>
            <person name="Inagaki F."/>
            <person name="Takami H."/>
        </authorList>
    </citation>
    <scope>NUCLEOTIDE SEQUENCE</scope>
    <source>
        <strain evidence="2">Expedition CK06-06</strain>
    </source>
</reference>
<dbReference type="Pfam" id="PF01875">
    <property type="entry name" value="Memo"/>
    <property type="match status" value="1"/>
</dbReference>
<dbReference type="PROSITE" id="PS51112">
    <property type="entry name" value="AMMECR1"/>
    <property type="match status" value="1"/>
</dbReference>
<dbReference type="SUPFAM" id="SSF143447">
    <property type="entry name" value="AMMECR1-like"/>
    <property type="match status" value="1"/>
</dbReference>
<dbReference type="NCBIfam" id="TIGR04336">
    <property type="entry name" value="AmmeMemoSam_B"/>
    <property type="match status" value="1"/>
</dbReference>
<dbReference type="InterPro" id="IPR002733">
    <property type="entry name" value="AMMECR1_domain"/>
</dbReference>
<dbReference type="EMBL" id="BARS01029594">
    <property type="protein sequence ID" value="GAG06302.1"/>
    <property type="molecule type" value="Genomic_DNA"/>
</dbReference>
<feature type="domain" description="AMMECR1" evidence="1">
    <location>
        <begin position="90"/>
        <end position="263"/>
    </location>
</feature>
<dbReference type="NCBIfam" id="TIGR04335">
    <property type="entry name" value="AmmeMemoSam_A"/>
    <property type="match status" value="1"/>
</dbReference>
<protein>
    <recommendedName>
        <fullName evidence="1">AMMECR1 domain-containing protein</fullName>
    </recommendedName>
</protein>
<dbReference type="NCBIfam" id="TIGR00296">
    <property type="entry name" value="TIGR00296 family protein"/>
    <property type="match status" value="1"/>
</dbReference>
<dbReference type="InterPro" id="IPR023473">
    <property type="entry name" value="AMMECR1"/>
</dbReference>
<accession>X0V4I2</accession>
<dbReference type="InterPro" id="IPR027485">
    <property type="entry name" value="AMMECR1_N"/>
</dbReference>
<gene>
    <name evidence="2" type="ORF">S01H1_46238</name>
</gene>
<proteinExistence type="predicted"/>
<dbReference type="Gene3D" id="3.30.1490.150">
    <property type="entry name" value="Hypothetical protein ph0010, domain 2"/>
    <property type="match status" value="1"/>
</dbReference>
<dbReference type="Gene3D" id="3.30.700.20">
    <property type="entry name" value="Hypothetical protein ph0010, domain 1"/>
    <property type="match status" value="1"/>
</dbReference>
<dbReference type="Pfam" id="PF01871">
    <property type="entry name" value="AMMECR1"/>
    <property type="match status" value="1"/>
</dbReference>
<dbReference type="AlphaFoldDB" id="X0V4I2"/>
<dbReference type="PANTHER" id="PTHR13016:SF0">
    <property type="entry name" value="AMME SYNDROME CANDIDATE GENE 1 PROTEIN"/>
    <property type="match status" value="1"/>
</dbReference>
<dbReference type="Gene3D" id="3.40.830.10">
    <property type="entry name" value="LigB-like"/>
    <property type="match status" value="1"/>
</dbReference>
<feature type="non-terminal residue" evidence="2">
    <location>
        <position position="1"/>
    </location>
</feature>
<organism evidence="2">
    <name type="scientific">marine sediment metagenome</name>
    <dbReference type="NCBI Taxonomy" id="412755"/>
    <lineage>
        <taxon>unclassified sequences</taxon>
        <taxon>metagenomes</taxon>
        <taxon>ecological metagenomes</taxon>
    </lineage>
</organism>
<comment type="caution">
    <text evidence="2">The sequence shown here is derived from an EMBL/GenBank/DDBJ whole genome shotgun (WGS) entry which is preliminary data.</text>
</comment>
<evidence type="ECO:0000259" key="1">
    <source>
        <dbReference type="PROSITE" id="PS51112"/>
    </source>
</evidence>
<feature type="non-terminal residue" evidence="2">
    <location>
        <position position="263"/>
    </location>
</feature>
<name>X0V4I2_9ZZZZ</name>
<dbReference type="InterPro" id="IPR027623">
    <property type="entry name" value="AmmeMemoSam_A"/>
</dbReference>
<dbReference type="InterPro" id="IPR036071">
    <property type="entry name" value="AMMECR1_dom_sf"/>
</dbReference>
<evidence type="ECO:0000313" key="2">
    <source>
        <dbReference type="EMBL" id="GAG06302.1"/>
    </source>
</evidence>